<sequence>MDNRENILRSALHLFYAKGYDAVGVQEIADAAGITKPTLYHYFGSKYGLLESLIERYYSSFARSLEQAAEYTGDLPMTLYQTAKVYFQLVSQNKEFYKFVMSMMYSGEESDPYKASEGIRLHQYRLFTDLFDKASDVVGNMNGRQEQYAITFIGFLNHYLLYWFVRKSNEKMISDGQAFSVVHQFLHGIYV</sequence>
<dbReference type="PROSITE" id="PS50977">
    <property type="entry name" value="HTH_TETR_2"/>
    <property type="match status" value="1"/>
</dbReference>
<dbReference type="SUPFAM" id="SSF46689">
    <property type="entry name" value="Homeodomain-like"/>
    <property type="match status" value="1"/>
</dbReference>
<accession>A0A7W8HBW9</accession>
<dbReference type="GO" id="GO:0003677">
    <property type="term" value="F:DNA binding"/>
    <property type="evidence" value="ECO:0007669"/>
    <property type="project" value="UniProtKB-UniRule"/>
</dbReference>
<dbReference type="Proteomes" id="UP000543642">
    <property type="component" value="Unassembled WGS sequence"/>
</dbReference>
<dbReference type="InterPro" id="IPR001647">
    <property type="entry name" value="HTH_TetR"/>
</dbReference>
<evidence type="ECO:0000313" key="5">
    <source>
        <dbReference type="EMBL" id="MBB5264890.1"/>
    </source>
</evidence>
<dbReference type="PRINTS" id="PR00455">
    <property type="entry name" value="HTHTETR"/>
</dbReference>
<feature type="transmembrane region" description="Helical" evidence="3">
    <location>
        <begin position="148"/>
        <end position="165"/>
    </location>
</feature>
<keyword evidence="3" id="KW-0812">Transmembrane</keyword>
<dbReference type="EMBL" id="JACHFW010000007">
    <property type="protein sequence ID" value="MBB5264890.1"/>
    <property type="molecule type" value="Genomic_DNA"/>
</dbReference>
<keyword evidence="3" id="KW-1133">Transmembrane helix</keyword>
<proteinExistence type="predicted"/>
<dbReference type="InterPro" id="IPR009057">
    <property type="entry name" value="Homeodomain-like_sf"/>
</dbReference>
<keyword evidence="1 2" id="KW-0238">DNA-binding</keyword>
<evidence type="ECO:0000256" key="3">
    <source>
        <dbReference type="SAM" id="Phobius"/>
    </source>
</evidence>
<evidence type="ECO:0000259" key="4">
    <source>
        <dbReference type="PROSITE" id="PS50977"/>
    </source>
</evidence>
<evidence type="ECO:0000256" key="1">
    <source>
        <dbReference type="ARBA" id="ARBA00023125"/>
    </source>
</evidence>
<evidence type="ECO:0000313" key="6">
    <source>
        <dbReference type="Proteomes" id="UP000543642"/>
    </source>
</evidence>
<feature type="domain" description="HTH tetR-type" evidence="4">
    <location>
        <begin position="1"/>
        <end position="61"/>
    </location>
</feature>
<evidence type="ECO:0000256" key="2">
    <source>
        <dbReference type="PROSITE-ProRule" id="PRU00335"/>
    </source>
</evidence>
<dbReference type="Pfam" id="PF00440">
    <property type="entry name" value="TetR_N"/>
    <property type="match status" value="1"/>
</dbReference>
<dbReference type="AlphaFoldDB" id="A0A7W8HBW9"/>
<keyword evidence="3" id="KW-0472">Membrane</keyword>
<dbReference type="PANTHER" id="PTHR43479:SF11">
    <property type="entry name" value="ACREF_ENVCD OPERON REPRESSOR-RELATED"/>
    <property type="match status" value="1"/>
</dbReference>
<name>A0A7W8HBW9_9FIRM</name>
<protein>
    <submittedName>
        <fullName evidence="5">AcrR family transcriptional regulator</fullName>
    </submittedName>
</protein>
<keyword evidence="6" id="KW-1185">Reference proteome</keyword>
<dbReference type="InterPro" id="IPR050624">
    <property type="entry name" value="HTH-type_Tx_Regulator"/>
</dbReference>
<organism evidence="5 6">
    <name type="scientific">Catenibacillus scindens</name>
    <dbReference type="NCBI Taxonomy" id="673271"/>
    <lineage>
        <taxon>Bacteria</taxon>
        <taxon>Bacillati</taxon>
        <taxon>Bacillota</taxon>
        <taxon>Clostridia</taxon>
        <taxon>Lachnospirales</taxon>
        <taxon>Lachnospiraceae</taxon>
        <taxon>Catenibacillus</taxon>
    </lineage>
</organism>
<gene>
    <name evidence="5" type="ORF">HNP82_002029</name>
</gene>
<reference evidence="5 6" key="1">
    <citation type="submission" date="2020-08" db="EMBL/GenBank/DDBJ databases">
        <title>Genomic Encyclopedia of Type Strains, Phase IV (KMG-IV): sequencing the most valuable type-strain genomes for metagenomic binning, comparative biology and taxonomic classification.</title>
        <authorList>
            <person name="Goeker M."/>
        </authorList>
    </citation>
    <scope>NUCLEOTIDE SEQUENCE [LARGE SCALE GENOMIC DNA]</scope>
    <source>
        <strain evidence="5 6">DSM 106146</strain>
    </source>
</reference>
<dbReference type="PANTHER" id="PTHR43479">
    <property type="entry name" value="ACREF/ENVCD OPERON REPRESSOR-RELATED"/>
    <property type="match status" value="1"/>
</dbReference>
<feature type="DNA-binding region" description="H-T-H motif" evidence="2">
    <location>
        <begin position="24"/>
        <end position="43"/>
    </location>
</feature>
<dbReference type="RefSeq" id="WP_183773936.1">
    <property type="nucleotide sequence ID" value="NZ_CAWVEG010000021.1"/>
</dbReference>
<dbReference type="Gene3D" id="1.10.357.10">
    <property type="entry name" value="Tetracycline Repressor, domain 2"/>
    <property type="match status" value="1"/>
</dbReference>
<comment type="caution">
    <text evidence="5">The sequence shown here is derived from an EMBL/GenBank/DDBJ whole genome shotgun (WGS) entry which is preliminary data.</text>
</comment>